<gene>
    <name evidence="2" type="ORF">GNP35_06525</name>
</gene>
<dbReference type="AlphaFoldDB" id="A0A6N8FCV0"/>
<keyword evidence="3" id="KW-1185">Reference proteome</keyword>
<dbReference type="OrthoDB" id="6251202at2"/>
<evidence type="ECO:0000259" key="1">
    <source>
        <dbReference type="Pfam" id="PF12697"/>
    </source>
</evidence>
<dbReference type="Proteomes" id="UP000439994">
    <property type="component" value="Unassembled WGS sequence"/>
</dbReference>
<dbReference type="EMBL" id="WOCD01000003">
    <property type="protein sequence ID" value="MUH72161.1"/>
    <property type="molecule type" value="Genomic_DNA"/>
</dbReference>
<dbReference type="Pfam" id="PF12697">
    <property type="entry name" value="Abhydrolase_6"/>
    <property type="match status" value="1"/>
</dbReference>
<dbReference type="InterPro" id="IPR029058">
    <property type="entry name" value="AB_hydrolase_fold"/>
</dbReference>
<dbReference type="InterPro" id="IPR000073">
    <property type="entry name" value="AB_hydrolase_1"/>
</dbReference>
<dbReference type="SUPFAM" id="SSF53474">
    <property type="entry name" value="alpha/beta-Hydrolases"/>
    <property type="match status" value="1"/>
</dbReference>
<keyword evidence="2" id="KW-0378">Hydrolase</keyword>
<feature type="domain" description="AB hydrolase-1" evidence="1">
    <location>
        <begin position="5"/>
        <end position="236"/>
    </location>
</feature>
<evidence type="ECO:0000313" key="3">
    <source>
        <dbReference type="Proteomes" id="UP000439994"/>
    </source>
</evidence>
<organism evidence="2 3">
    <name type="scientific">Psychrosphaera haliotis</name>
    <dbReference type="NCBI Taxonomy" id="555083"/>
    <lineage>
        <taxon>Bacteria</taxon>
        <taxon>Pseudomonadati</taxon>
        <taxon>Pseudomonadota</taxon>
        <taxon>Gammaproteobacteria</taxon>
        <taxon>Alteromonadales</taxon>
        <taxon>Pseudoalteromonadaceae</taxon>
        <taxon>Psychrosphaera</taxon>
    </lineage>
</organism>
<dbReference type="Gene3D" id="3.40.50.1820">
    <property type="entry name" value="alpha/beta hydrolase"/>
    <property type="match status" value="1"/>
</dbReference>
<name>A0A6N8FCV0_9GAMM</name>
<protein>
    <submittedName>
        <fullName evidence="2">Alpha/beta fold hydrolase</fullName>
    </submittedName>
</protein>
<dbReference type="GO" id="GO:0016787">
    <property type="term" value="F:hydrolase activity"/>
    <property type="evidence" value="ECO:0007669"/>
    <property type="project" value="UniProtKB-KW"/>
</dbReference>
<dbReference type="RefSeq" id="WP_155695359.1">
    <property type="nucleotide sequence ID" value="NZ_WOCD01000003.1"/>
</dbReference>
<reference evidence="2 3" key="1">
    <citation type="submission" date="2019-11" db="EMBL/GenBank/DDBJ databases">
        <title>P. haliotis isolates from Z. marina roots.</title>
        <authorList>
            <person name="Cohen M."/>
            <person name="Jospin G."/>
            <person name="Eisen J.A."/>
            <person name="Coil D.A."/>
        </authorList>
    </citation>
    <scope>NUCLEOTIDE SEQUENCE [LARGE SCALE GENOMIC DNA]</scope>
    <source>
        <strain evidence="2 3">UCD-MCMsp1aY</strain>
    </source>
</reference>
<accession>A0A6N8FCV0</accession>
<evidence type="ECO:0000313" key="2">
    <source>
        <dbReference type="EMBL" id="MUH72161.1"/>
    </source>
</evidence>
<comment type="caution">
    <text evidence="2">The sequence shown here is derived from an EMBL/GenBank/DDBJ whole genome shotgun (WGS) entry which is preliminary data.</text>
</comment>
<sequence length="244" mass="27290">MKTKLVLIPGTQCDSRLWDKLRSQLSSDIESTHFDIPKLPLSEVLLTLHKTIENAVKEGQPVFLLGFSLGGYIASSYLASLVEGDLTLDSTANLKVFICSNTPTALPSRELRQRRRIIQNIGAKPYSGASSSRVKYMLSEIHHNDESMIQLIQSMDQKLGVESLKHQLSFTGERRDLKGVFMNAASQFSIQFLASDTDPLLNYEWFESLPSAVEVKLCKGCKHMLPLERPDFIVDALNAAIFTE</sequence>
<proteinExistence type="predicted"/>